<dbReference type="Pfam" id="PF00176">
    <property type="entry name" value="SNF2-rel_dom"/>
    <property type="match status" value="1"/>
</dbReference>
<protein>
    <submittedName>
        <fullName evidence="8">Helicase conserved C-terminal domain-containing protein</fullName>
    </submittedName>
</protein>
<evidence type="ECO:0000256" key="3">
    <source>
        <dbReference type="ARBA" id="ARBA00022806"/>
    </source>
</evidence>
<accession>A0A1I1ZFH3</accession>
<evidence type="ECO:0000313" key="8">
    <source>
        <dbReference type="EMBL" id="SFE30415.1"/>
    </source>
</evidence>
<evidence type="ECO:0000256" key="1">
    <source>
        <dbReference type="ARBA" id="ARBA00022741"/>
    </source>
</evidence>
<dbReference type="GO" id="GO:0004386">
    <property type="term" value="F:helicase activity"/>
    <property type="evidence" value="ECO:0007669"/>
    <property type="project" value="UniProtKB-KW"/>
</dbReference>
<keyword evidence="3 8" id="KW-0347">Helicase</keyword>
<reference evidence="8 9" key="1">
    <citation type="submission" date="2016-10" db="EMBL/GenBank/DDBJ databases">
        <authorList>
            <person name="de Groot N.N."/>
        </authorList>
    </citation>
    <scope>NUCLEOTIDE SEQUENCE [LARGE SCALE GENOMIC DNA]</scope>
    <source>
        <strain evidence="8 9">DSM 23995</strain>
    </source>
</reference>
<evidence type="ECO:0000259" key="7">
    <source>
        <dbReference type="PROSITE" id="PS51194"/>
    </source>
</evidence>
<dbReference type="InterPro" id="IPR000330">
    <property type="entry name" value="SNF2_N"/>
</dbReference>
<name>A0A1I1ZFH3_9BACI</name>
<dbReference type="PANTHER" id="PTHR10799">
    <property type="entry name" value="SNF2/RAD54 HELICASE FAMILY"/>
    <property type="match status" value="1"/>
</dbReference>
<dbReference type="SMART" id="SM00490">
    <property type="entry name" value="HELICc"/>
    <property type="match status" value="1"/>
</dbReference>
<dbReference type="PROSITE" id="PS51192">
    <property type="entry name" value="HELICASE_ATP_BIND_1"/>
    <property type="match status" value="1"/>
</dbReference>
<dbReference type="InterPro" id="IPR027417">
    <property type="entry name" value="P-loop_NTPase"/>
</dbReference>
<proteinExistence type="predicted"/>
<dbReference type="Proteomes" id="UP000199516">
    <property type="component" value="Unassembled WGS sequence"/>
</dbReference>
<evidence type="ECO:0000313" key="9">
    <source>
        <dbReference type="Proteomes" id="UP000199516"/>
    </source>
</evidence>
<feature type="coiled-coil region" evidence="5">
    <location>
        <begin position="310"/>
        <end position="344"/>
    </location>
</feature>
<dbReference type="CDD" id="cd18011">
    <property type="entry name" value="DEXDc_RapA"/>
    <property type="match status" value="1"/>
</dbReference>
<keyword evidence="5" id="KW-0175">Coiled coil</keyword>
<dbReference type="Pfam" id="PF00271">
    <property type="entry name" value="Helicase_C"/>
    <property type="match status" value="1"/>
</dbReference>
<evidence type="ECO:0000256" key="4">
    <source>
        <dbReference type="ARBA" id="ARBA00022840"/>
    </source>
</evidence>
<keyword evidence="2" id="KW-0378">Hydrolase</keyword>
<dbReference type="InterPro" id="IPR057342">
    <property type="entry name" value="DEXDc_RapA"/>
</dbReference>
<dbReference type="CDD" id="cd18793">
    <property type="entry name" value="SF2_C_SNF"/>
    <property type="match status" value="1"/>
</dbReference>
<dbReference type="PROSITE" id="PS51194">
    <property type="entry name" value="HELICASE_CTER"/>
    <property type="match status" value="1"/>
</dbReference>
<dbReference type="GO" id="GO:0005524">
    <property type="term" value="F:ATP binding"/>
    <property type="evidence" value="ECO:0007669"/>
    <property type="project" value="UniProtKB-KW"/>
</dbReference>
<evidence type="ECO:0000256" key="2">
    <source>
        <dbReference type="ARBA" id="ARBA00022801"/>
    </source>
</evidence>
<dbReference type="RefSeq" id="WP_091656231.1">
    <property type="nucleotide sequence ID" value="NZ_FONT01000001.1"/>
</dbReference>
<evidence type="ECO:0000256" key="5">
    <source>
        <dbReference type="SAM" id="Coils"/>
    </source>
</evidence>
<organism evidence="8 9">
    <name type="scientific">Alteribacillus iranensis</name>
    <dbReference type="NCBI Taxonomy" id="930128"/>
    <lineage>
        <taxon>Bacteria</taxon>
        <taxon>Bacillati</taxon>
        <taxon>Bacillota</taxon>
        <taxon>Bacilli</taxon>
        <taxon>Bacillales</taxon>
        <taxon>Bacillaceae</taxon>
        <taxon>Alteribacillus</taxon>
    </lineage>
</organism>
<feature type="domain" description="Helicase C-terminal" evidence="7">
    <location>
        <begin position="346"/>
        <end position="498"/>
    </location>
</feature>
<dbReference type="AlphaFoldDB" id="A0A1I1ZFH3"/>
<dbReference type="Gene3D" id="3.40.50.300">
    <property type="entry name" value="P-loop containing nucleotide triphosphate hydrolases"/>
    <property type="match status" value="1"/>
</dbReference>
<dbReference type="Gene3D" id="3.40.50.10810">
    <property type="entry name" value="Tandem AAA-ATPase domain"/>
    <property type="match status" value="1"/>
</dbReference>
<keyword evidence="4" id="KW-0067">ATP-binding</keyword>
<dbReference type="OrthoDB" id="9814088at2"/>
<sequence>MTLNITFEQEWDTICDDLNTTASWDQFFLAYDAEHWMSSPSFEGLMCEKHLPHLELFPHQEKTAKRVIEEMDGKAILADEVGLGKTIEAGLILKEYMVRGLVKSALILVPASLTGQWAKELNEKFYIPAVAQKKTYVWKQSDIVVASIDTAKRPPHRDLVFDREYDMIIFDEAHKLKNSKTKNYEFARSLKKKFCLMLTATPVQNHPSELYHLINLLKPGLLGSMKEFQSLFKDKGEEAVKHVIQQIMVRNKREETGLTWTNRNVHSTYVRFTDEEQAFYNQLEELKASKASGIHGFTGLTLLREACSSKEAAYLTLKNLYNKKEIAKEEYEKLLQTLQHIQTNSKAQKALEIIQNTEDKVVLFTEYRATQLYLQWYFQQHGIISVPFRGGFKRSKKEWMQDLFKSRAKVMIATEAAGEGINLQFSSTIINYDLPWNPMRLEQRIGRLHRLGQTKDVEVYNFGVAGTVDEHILALLYEKITLFENVIGELDTILASTAYSSIEGYIADALDTSDSRREVEVKLHHLSELIQ</sequence>
<dbReference type="EMBL" id="FONT01000001">
    <property type="protein sequence ID" value="SFE30415.1"/>
    <property type="molecule type" value="Genomic_DNA"/>
</dbReference>
<dbReference type="InterPro" id="IPR049730">
    <property type="entry name" value="SNF2/RAD54-like_C"/>
</dbReference>
<dbReference type="STRING" id="930128.SAMN05192532_101211"/>
<gene>
    <name evidence="8" type="ORF">SAMN05192532_101211</name>
</gene>
<evidence type="ECO:0000259" key="6">
    <source>
        <dbReference type="PROSITE" id="PS51192"/>
    </source>
</evidence>
<dbReference type="InterPro" id="IPR038718">
    <property type="entry name" value="SNF2-like_sf"/>
</dbReference>
<dbReference type="InterPro" id="IPR014001">
    <property type="entry name" value="Helicase_ATP-bd"/>
</dbReference>
<dbReference type="GO" id="GO:0016787">
    <property type="term" value="F:hydrolase activity"/>
    <property type="evidence" value="ECO:0007669"/>
    <property type="project" value="UniProtKB-KW"/>
</dbReference>
<dbReference type="SMART" id="SM00487">
    <property type="entry name" value="DEXDc"/>
    <property type="match status" value="1"/>
</dbReference>
<keyword evidence="1" id="KW-0547">Nucleotide-binding</keyword>
<dbReference type="InterPro" id="IPR001650">
    <property type="entry name" value="Helicase_C-like"/>
</dbReference>
<dbReference type="SUPFAM" id="SSF52540">
    <property type="entry name" value="P-loop containing nucleoside triphosphate hydrolases"/>
    <property type="match status" value="2"/>
</dbReference>
<keyword evidence="9" id="KW-1185">Reference proteome</keyword>
<feature type="domain" description="Helicase ATP-binding" evidence="6">
    <location>
        <begin position="66"/>
        <end position="220"/>
    </location>
</feature>